<evidence type="ECO:0000313" key="1">
    <source>
        <dbReference type="EnsemblPlants" id="AET1Gv20589300.1"/>
    </source>
</evidence>
<reference evidence="2" key="1">
    <citation type="journal article" date="2014" name="Science">
        <title>Ancient hybridizations among the ancestral genomes of bread wheat.</title>
        <authorList>
            <consortium name="International Wheat Genome Sequencing Consortium,"/>
            <person name="Marcussen T."/>
            <person name="Sandve S.R."/>
            <person name="Heier L."/>
            <person name="Spannagl M."/>
            <person name="Pfeifer M."/>
            <person name="Jakobsen K.S."/>
            <person name="Wulff B.B."/>
            <person name="Steuernagel B."/>
            <person name="Mayer K.F."/>
            <person name="Olsen O.A."/>
        </authorList>
    </citation>
    <scope>NUCLEOTIDE SEQUENCE [LARGE SCALE GENOMIC DNA]</scope>
    <source>
        <strain evidence="2">cv. AL8/78</strain>
    </source>
</reference>
<dbReference type="EnsemblPlants" id="AET1Gv20589300.1">
    <property type="protein sequence ID" value="AET1Gv20589300.1"/>
    <property type="gene ID" value="AET1Gv20589300"/>
</dbReference>
<protein>
    <submittedName>
        <fullName evidence="1">Uncharacterized protein</fullName>
    </submittedName>
</protein>
<accession>A0A452Z0F5</accession>
<reference evidence="1" key="5">
    <citation type="journal article" date="2021" name="G3 (Bethesda)">
        <title>Aegilops tauschii genome assembly Aet v5.0 features greater sequence contiguity and improved annotation.</title>
        <authorList>
            <person name="Wang L."/>
            <person name="Zhu T."/>
            <person name="Rodriguez J.C."/>
            <person name="Deal K.R."/>
            <person name="Dubcovsky J."/>
            <person name="McGuire P.E."/>
            <person name="Lux T."/>
            <person name="Spannagl M."/>
            <person name="Mayer K.F.X."/>
            <person name="Baldrich P."/>
            <person name="Meyers B.C."/>
            <person name="Huo N."/>
            <person name="Gu Y.Q."/>
            <person name="Zhou H."/>
            <person name="Devos K.M."/>
            <person name="Bennetzen J.L."/>
            <person name="Unver T."/>
            <person name="Budak H."/>
            <person name="Gulick P.J."/>
            <person name="Galiba G."/>
            <person name="Kalapos B."/>
            <person name="Nelson D.R."/>
            <person name="Li P."/>
            <person name="You F.M."/>
            <person name="Luo M.C."/>
            <person name="Dvorak J."/>
        </authorList>
    </citation>
    <scope>NUCLEOTIDE SEQUENCE [LARGE SCALE GENOMIC DNA]</scope>
    <source>
        <strain evidence="1">cv. AL8/78</strain>
    </source>
</reference>
<name>A0A452Z0F5_AEGTS</name>
<dbReference type="Proteomes" id="UP000015105">
    <property type="component" value="Chromosome 1D"/>
</dbReference>
<reference evidence="2" key="2">
    <citation type="journal article" date="2017" name="Nat. Plants">
        <title>The Aegilops tauschii genome reveals multiple impacts of transposons.</title>
        <authorList>
            <person name="Zhao G."/>
            <person name="Zou C."/>
            <person name="Li K."/>
            <person name="Wang K."/>
            <person name="Li T."/>
            <person name="Gao L."/>
            <person name="Zhang X."/>
            <person name="Wang H."/>
            <person name="Yang Z."/>
            <person name="Liu X."/>
            <person name="Jiang W."/>
            <person name="Mao L."/>
            <person name="Kong X."/>
            <person name="Jiao Y."/>
            <person name="Jia J."/>
        </authorList>
    </citation>
    <scope>NUCLEOTIDE SEQUENCE [LARGE SCALE GENOMIC DNA]</scope>
    <source>
        <strain evidence="2">cv. AL8/78</strain>
    </source>
</reference>
<dbReference type="Gramene" id="AET1Gv20589300.1">
    <property type="protein sequence ID" value="AET1Gv20589300.1"/>
    <property type="gene ID" value="AET1Gv20589300"/>
</dbReference>
<evidence type="ECO:0000313" key="2">
    <source>
        <dbReference type="Proteomes" id="UP000015105"/>
    </source>
</evidence>
<sequence>MAAVATGNLREGSSLQIRCFGDEMQTMDGGLTQRNGCVAAVFVSRVAARIAEKWWRRHMNDYNGGASRAPSIELRGESPGLTRVGYTWQWRHSYVVTLLKALLGYARTVSSG</sequence>
<organism evidence="1 2">
    <name type="scientific">Aegilops tauschii subsp. strangulata</name>
    <name type="common">Goatgrass</name>
    <dbReference type="NCBI Taxonomy" id="200361"/>
    <lineage>
        <taxon>Eukaryota</taxon>
        <taxon>Viridiplantae</taxon>
        <taxon>Streptophyta</taxon>
        <taxon>Embryophyta</taxon>
        <taxon>Tracheophyta</taxon>
        <taxon>Spermatophyta</taxon>
        <taxon>Magnoliopsida</taxon>
        <taxon>Liliopsida</taxon>
        <taxon>Poales</taxon>
        <taxon>Poaceae</taxon>
        <taxon>BOP clade</taxon>
        <taxon>Pooideae</taxon>
        <taxon>Triticodae</taxon>
        <taxon>Triticeae</taxon>
        <taxon>Triticinae</taxon>
        <taxon>Aegilops</taxon>
    </lineage>
</organism>
<reference evidence="1" key="4">
    <citation type="submission" date="2019-03" db="UniProtKB">
        <authorList>
            <consortium name="EnsemblPlants"/>
        </authorList>
    </citation>
    <scope>IDENTIFICATION</scope>
</reference>
<reference evidence="1" key="3">
    <citation type="journal article" date="2017" name="Nature">
        <title>Genome sequence of the progenitor of the wheat D genome Aegilops tauschii.</title>
        <authorList>
            <person name="Luo M.C."/>
            <person name="Gu Y.Q."/>
            <person name="Puiu D."/>
            <person name="Wang H."/>
            <person name="Twardziok S.O."/>
            <person name="Deal K.R."/>
            <person name="Huo N."/>
            <person name="Zhu T."/>
            <person name="Wang L."/>
            <person name="Wang Y."/>
            <person name="McGuire P.E."/>
            <person name="Liu S."/>
            <person name="Long H."/>
            <person name="Ramasamy R.K."/>
            <person name="Rodriguez J.C."/>
            <person name="Van S.L."/>
            <person name="Yuan L."/>
            <person name="Wang Z."/>
            <person name="Xia Z."/>
            <person name="Xiao L."/>
            <person name="Anderson O.D."/>
            <person name="Ouyang S."/>
            <person name="Liang Y."/>
            <person name="Zimin A.V."/>
            <person name="Pertea G."/>
            <person name="Qi P."/>
            <person name="Bennetzen J.L."/>
            <person name="Dai X."/>
            <person name="Dawson M.W."/>
            <person name="Muller H.G."/>
            <person name="Kugler K."/>
            <person name="Rivarola-Duarte L."/>
            <person name="Spannagl M."/>
            <person name="Mayer K.F.X."/>
            <person name="Lu F.H."/>
            <person name="Bevan M.W."/>
            <person name="Leroy P."/>
            <person name="Li P."/>
            <person name="You F.M."/>
            <person name="Sun Q."/>
            <person name="Liu Z."/>
            <person name="Lyons E."/>
            <person name="Wicker T."/>
            <person name="Salzberg S.L."/>
            <person name="Devos K.M."/>
            <person name="Dvorak J."/>
        </authorList>
    </citation>
    <scope>NUCLEOTIDE SEQUENCE [LARGE SCALE GENOMIC DNA]</scope>
    <source>
        <strain evidence="1">cv. AL8/78</strain>
    </source>
</reference>
<keyword evidence="2" id="KW-1185">Reference proteome</keyword>
<dbReference type="AlphaFoldDB" id="A0A452Z0F5"/>
<proteinExistence type="predicted"/>